<dbReference type="OMA" id="IYTINDW"/>
<feature type="compositionally biased region" description="Basic and acidic residues" evidence="1">
    <location>
        <begin position="264"/>
        <end position="284"/>
    </location>
</feature>
<evidence type="ECO:0000313" key="3">
    <source>
        <dbReference type="Proteomes" id="UP000217790"/>
    </source>
</evidence>
<dbReference type="OrthoDB" id="3268838at2759"/>
<feature type="compositionally biased region" description="Acidic residues" evidence="1">
    <location>
        <begin position="716"/>
        <end position="726"/>
    </location>
</feature>
<dbReference type="STRING" id="47427.A0A2H3DD12"/>
<feature type="compositionally biased region" description="Basic and acidic residues" evidence="1">
    <location>
        <begin position="684"/>
        <end position="709"/>
    </location>
</feature>
<evidence type="ECO:0000313" key="2">
    <source>
        <dbReference type="EMBL" id="PBK92010.1"/>
    </source>
</evidence>
<feature type="region of interest" description="Disordered" evidence="1">
    <location>
        <begin position="238"/>
        <end position="320"/>
    </location>
</feature>
<evidence type="ECO:0000256" key="1">
    <source>
        <dbReference type="SAM" id="MobiDB-lite"/>
    </source>
</evidence>
<organism evidence="2 3">
    <name type="scientific">Armillaria gallica</name>
    <name type="common">Bulbous honey fungus</name>
    <name type="synonym">Armillaria bulbosa</name>
    <dbReference type="NCBI Taxonomy" id="47427"/>
    <lineage>
        <taxon>Eukaryota</taxon>
        <taxon>Fungi</taxon>
        <taxon>Dikarya</taxon>
        <taxon>Basidiomycota</taxon>
        <taxon>Agaricomycotina</taxon>
        <taxon>Agaricomycetes</taxon>
        <taxon>Agaricomycetidae</taxon>
        <taxon>Agaricales</taxon>
        <taxon>Marasmiineae</taxon>
        <taxon>Physalacriaceae</taxon>
        <taxon>Armillaria</taxon>
    </lineage>
</organism>
<reference evidence="3" key="1">
    <citation type="journal article" date="2017" name="Nat. Ecol. Evol.">
        <title>Genome expansion and lineage-specific genetic innovations in the forest pathogenic fungi Armillaria.</title>
        <authorList>
            <person name="Sipos G."/>
            <person name="Prasanna A.N."/>
            <person name="Walter M.C."/>
            <person name="O'Connor E."/>
            <person name="Balint B."/>
            <person name="Krizsan K."/>
            <person name="Kiss B."/>
            <person name="Hess J."/>
            <person name="Varga T."/>
            <person name="Slot J."/>
            <person name="Riley R."/>
            <person name="Boka B."/>
            <person name="Rigling D."/>
            <person name="Barry K."/>
            <person name="Lee J."/>
            <person name="Mihaltcheva S."/>
            <person name="LaButti K."/>
            <person name="Lipzen A."/>
            <person name="Waldron R."/>
            <person name="Moloney N.M."/>
            <person name="Sperisen C."/>
            <person name="Kredics L."/>
            <person name="Vagvoelgyi C."/>
            <person name="Patrignani A."/>
            <person name="Fitzpatrick D."/>
            <person name="Nagy I."/>
            <person name="Doyle S."/>
            <person name="Anderson J.B."/>
            <person name="Grigoriev I.V."/>
            <person name="Gueldener U."/>
            <person name="Muensterkoetter M."/>
            <person name="Nagy L.G."/>
        </authorList>
    </citation>
    <scope>NUCLEOTIDE SEQUENCE [LARGE SCALE GENOMIC DNA]</scope>
    <source>
        <strain evidence="3">Ar21-2</strain>
    </source>
</reference>
<sequence>MPEVWKLFFFYWVIKDFIQYSNRKSLPLNVLQLRIDAKEDEDDSTIALPKHAAKMTKQEMVFPLTKSIAHLTCGDKSVTTIYPSSHAVPLLHHPLEDNETKNDICQTAGLILKNVIKHARLIQVLAHCSPNIYTINDWFNTTCKVDRKTHKFKGVLAFQLENHVLAFCSYDNNVRSTEDKIHDCGEDYTDNLLFDGDFFEFMDPLVNFHGWLEMLVAGLETRRLRRLAESKCCQQEKLNQKLHGSGSKPKAGAKSEEDLEIEEMQEKQKKVTEDKADKAAEKSKSMLTPKKAKKKTKQTEQKASTKAVNTKKKKKTASDQGNKVDKYFLHMFIFCCYFHVSSWEEKDPIRARSHHSKVYTNKSIRQNSYSSGIILHNSGVLPLTKAEGMLNSPGRLARLIKVYVYFLSYMETAEDTKYYESLSIHERSKCYVSDQHASLIKAYNSANGPLVTPFSGPKYYNPFEPAYIADTLSKQGHLGHLIFDKDVWKALHPAALVGEKCGLDPLSQYSNFLQQKKVNLCKSSFSVESKYLDLICYNNTLEVPLKERHFTPHVYWYNSIYKQIWSVLDIPSSLLYAEVALKGRLLATSKSEHCGHNSKTLTKVQSKWKGAEDATEQIEEAWYGRCQSLWEAELADVAEERAWQFAGGERQKALVEGSSNRCFTKETKNLCKCFNQSSDKYYHSEGRKTKAHPTEHAARSDHDDTRPENGEQAGAGDDEVDGDEETVNGLEKRISALYPIFDEGPLKAQHF</sequence>
<dbReference type="InParanoid" id="A0A2H3DD12"/>
<accession>A0A2H3DD12</accession>
<dbReference type="Proteomes" id="UP000217790">
    <property type="component" value="Unassembled WGS sequence"/>
</dbReference>
<proteinExistence type="predicted"/>
<keyword evidence="3" id="KW-1185">Reference proteome</keyword>
<name>A0A2H3DD12_ARMGA</name>
<dbReference type="EMBL" id="KZ293660">
    <property type="protein sequence ID" value="PBK92010.1"/>
    <property type="molecule type" value="Genomic_DNA"/>
</dbReference>
<dbReference type="AlphaFoldDB" id="A0A2H3DD12"/>
<protein>
    <submittedName>
        <fullName evidence="2">Uncharacterized protein</fullName>
    </submittedName>
</protein>
<gene>
    <name evidence="2" type="ORF">ARMGADRAFT_1031470</name>
</gene>
<feature type="region of interest" description="Disordered" evidence="1">
    <location>
        <begin position="684"/>
        <end position="728"/>
    </location>
</feature>